<comment type="caution">
    <text evidence="4">The sequence shown here is derived from an EMBL/GenBank/DDBJ whole genome shotgun (WGS) entry which is preliminary data.</text>
</comment>
<dbReference type="OrthoDB" id="9779207at2"/>
<evidence type="ECO:0000313" key="5">
    <source>
        <dbReference type="Proteomes" id="UP000233491"/>
    </source>
</evidence>
<dbReference type="AlphaFoldDB" id="A0A1I4S3I6"/>
<dbReference type="Proteomes" id="UP000233491">
    <property type="component" value="Unassembled WGS sequence"/>
</dbReference>
<keyword evidence="4" id="KW-0808">Transferase</keyword>
<dbReference type="CDD" id="cd05009">
    <property type="entry name" value="SIS_GlmS_GlmD_2"/>
    <property type="match status" value="1"/>
</dbReference>
<dbReference type="GO" id="GO:0008483">
    <property type="term" value="F:transaminase activity"/>
    <property type="evidence" value="ECO:0007669"/>
    <property type="project" value="UniProtKB-KW"/>
</dbReference>
<protein>
    <submittedName>
        <fullName evidence="4">Glucosamine-fructose-6-phosphate aminotransferase</fullName>
    </submittedName>
</protein>
<evidence type="ECO:0000256" key="1">
    <source>
        <dbReference type="ARBA" id="ARBA00022576"/>
    </source>
</evidence>
<dbReference type="RefSeq" id="WP_101288494.1">
    <property type="nucleotide sequence ID" value="NZ_FOUQ01000003.1"/>
</dbReference>
<feature type="domain" description="SIS" evidence="3">
    <location>
        <begin position="21"/>
        <end position="163"/>
    </location>
</feature>
<accession>A0A1I4S3I6</accession>
<dbReference type="Pfam" id="PF01380">
    <property type="entry name" value="SIS"/>
    <property type="match status" value="2"/>
</dbReference>
<dbReference type="Gene3D" id="3.40.50.10490">
    <property type="entry name" value="Glucose-6-phosphate isomerase like protein, domain 1"/>
    <property type="match status" value="2"/>
</dbReference>
<keyword evidence="2" id="KW-0677">Repeat</keyword>
<dbReference type="InterPro" id="IPR035466">
    <property type="entry name" value="GlmS/AgaS_SIS"/>
</dbReference>
<dbReference type="PROSITE" id="PS51464">
    <property type="entry name" value="SIS"/>
    <property type="match status" value="2"/>
</dbReference>
<dbReference type="GO" id="GO:0097367">
    <property type="term" value="F:carbohydrate derivative binding"/>
    <property type="evidence" value="ECO:0007669"/>
    <property type="project" value="InterPro"/>
</dbReference>
<sequence length="317" mass="33524">MNTTERVIVEQFPFWEKAIGMALPKVEADIFVFVGCGTSHYVAMSLASAFNQNGKRAIAVAGSEWALRHEAYLPNIAGAMVVGISRSGESTEVVQAVKTSRALGIRTLAITCEKDSSMAKAADLVAFAPTHPDEGIVMSSSASLMLLMGLRMAGVKVEPAVVAGARAAVAAMGEKALTVTAGRNKFVVLGGGIYFGIASEGALKLQEMSISVSQPFYTMEYRHGPISLADEHLLAVMLYSEDQSEAEEKLVGEIRAKGAKVIGLGGPGDLSLPIATRGLQRSLEMMAAMQILGERVANSKNIDSTQPRHLSKVVVLG</sequence>
<dbReference type="EMBL" id="PJNW01000003">
    <property type="protein sequence ID" value="PKR89982.1"/>
    <property type="molecule type" value="Genomic_DNA"/>
</dbReference>
<dbReference type="CDD" id="cd05008">
    <property type="entry name" value="SIS_GlmS_GlmD_1"/>
    <property type="match status" value="1"/>
</dbReference>
<keyword evidence="1 4" id="KW-0032">Aminotransferase</keyword>
<evidence type="ECO:0000259" key="3">
    <source>
        <dbReference type="PROSITE" id="PS51464"/>
    </source>
</evidence>
<dbReference type="GO" id="GO:1901135">
    <property type="term" value="P:carbohydrate derivative metabolic process"/>
    <property type="evidence" value="ECO:0007669"/>
    <property type="project" value="InterPro"/>
</dbReference>
<dbReference type="PANTHER" id="PTHR10937">
    <property type="entry name" value="GLUCOSAMINE--FRUCTOSE-6-PHOSPHATE AMINOTRANSFERASE, ISOMERIZING"/>
    <property type="match status" value="1"/>
</dbReference>
<keyword evidence="5" id="KW-1185">Reference proteome</keyword>
<dbReference type="InterPro" id="IPR001347">
    <property type="entry name" value="SIS_dom"/>
</dbReference>
<proteinExistence type="predicted"/>
<dbReference type="PANTHER" id="PTHR10937:SF4">
    <property type="entry name" value="GLUCOSAMINE-6-PHOSPHATE DEAMINASE"/>
    <property type="match status" value="1"/>
</dbReference>
<dbReference type="InterPro" id="IPR035490">
    <property type="entry name" value="GlmS/FrlB_SIS"/>
</dbReference>
<dbReference type="SUPFAM" id="SSF53697">
    <property type="entry name" value="SIS domain"/>
    <property type="match status" value="1"/>
</dbReference>
<feature type="domain" description="SIS" evidence="3">
    <location>
        <begin position="175"/>
        <end position="302"/>
    </location>
</feature>
<reference evidence="4 5" key="1">
    <citation type="submission" date="2017-12" db="EMBL/GenBank/DDBJ databases">
        <title>Anaerobic carbon monoxide metabolism by Pleomorphomonas carboxyditropha sp. nov., a new mesophilic hydrogenogenic carboxidotroph.</title>
        <authorList>
            <person name="Esquivel-Elizondo S."/>
            <person name="Krajmalnik-Brown R."/>
        </authorList>
    </citation>
    <scope>NUCLEOTIDE SEQUENCE [LARGE SCALE GENOMIC DNA]</scope>
    <source>
        <strain evidence="4 5">R5-392</strain>
    </source>
</reference>
<evidence type="ECO:0000313" key="4">
    <source>
        <dbReference type="EMBL" id="PKR89982.1"/>
    </source>
</evidence>
<dbReference type="InterPro" id="IPR046348">
    <property type="entry name" value="SIS_dom_sf"/>
</dbReference>
<gene>
    <name evidence="4" type="ORF">CXZ10_07340</name>
</gene>
<organism evidence="4 5">
    <name type="scientific">Pleomorphomonas diazotrophica</name>
    <dbReference type="NCBI Taxonomy" id="1166257"/>
    <lineage>
        <taxon>Bacteria</taxon>
        <taxon>Pseudomonadati</taxon>
        <taxon>Pseudomonadota</taxon>
        <taxon>Alphaproteobacteria</taxon>
        <taxon>Hyphomicrobiales</taxon>
        <taxon>Pleomorphomonadaceae</taxon>
        <taxon>Pleomorphomonas</taxon>
    </lineage>
</organism>
<name>A0A1I4S3I6_9HYPH</name>
<evidence type="ECO:0000256" key="2">
    <source>
        <dbReference type="ARBA" id="ARBA00022737"/>
    </source>
</evidence>